<evidence type="ECO:0008006" key="4">
    <source>
        <dbReference type="Google" id="ProtNLM"/>
    </source>
</evidence>
<gene>
    <name evidence="2" type="ORF">O0S08_19535</name>
</gene>
<dbReference type="RefSeq" id="WP_269040705.1">
    <property type="nucleotide sequence ID" value="NZ_CP114040.1"/>
</dbReference>
<sequence>MTEVHELGYRGKHYTVPGLADVGVRIEPDPKASLPELPADSPILAKIGTIWDLENFKVARRPVELGQVPEAERAALARPGMPRTLDMPIKFPGSDFRLPAELAQLRWLVQRVADLELAINPRHYDEFYCYLTVDQGPVRAGVLQREAPCHVDGFQGARWRPKVRINHTYTVTDCLPTAYYVQPFDFTGLDEARHNFFFEMNNQVAGTRSAHAWHAAPWELTLMDAYTVHRGAAAEVDTHRTWIRLSFEARIFDRLGNAHNPMFRYDWEMVPRDIEGLGLVAWDPDSDPSLRVFPWQDERGEPHPDRHTRTQPRLKP</sequence>
<dbReference type="EMBL" id="CP114040">
    <property type="protein sequence ID" value="WAS98339.1"/>
    <property type="molecule type" value="Genomic_DNA"/>
</dbReference>
<dbReference type="Proteomes" id="UP001164459">
    <property type="component" value="Chromosome"/>
</dbReference>
<evidence type="ECO:0000256" key="1">
    <source>
        <dbReference type="SAM" id="MobiDB-lite"/>
    </source>
</evidence>
<protein>
    <recommendedName>
        <fullName evidence="4">Phytanoyl-CoA dioxygenase</fullName>
    </recommendedName>
</protein>
<evidence type="ECO:0000313" key="3">
    <source>
        <dbReference type="Proteomes" id="UP001164459"/>
    </source>
</evidence>
<keyword evidence="3" id="KW-1185">Reference proteome</keyword>
<accession>A0ABY7HGA5</accession>
<reference evidence="2" key="1">
    <citation type="submission" date="2022-11" db="EMBL/GenBank/DDBJ databases">
        <title>Minimal conservation of predation-associated metabolite biosynthetic gene clusters underscores biosynthetic potential of Myxococcota including descriptions for ten novel species: Archangium lansinium sp. nov., Myxococcus landrumus sp. nov., Nannocystis bai.</title>
        <authorList>
            <person name="Ahearne A."/>
            <person name="Stevens C."/>
            <person name="Dowd S."/>
        </authorList>
    </citation>
    <scope>NUCLEOTIDE SEQUENCE</scope>
    <source>
        <strain evidence="2">Fl3</strain>
    </source>
</reference>
<name>A0ABY7HGA5_9BACT</name>
<proteinExistence type="predicted"/>
<feature type="region of interest" description="Disordered" evidence="1">
    <location>
        <begin position="292"/>
        <end position="316"/>
    </location>
</feature>
<organism evidence="2 3">
    <name type="scientific">Nannocystis punicea</name>
    <dbReference type="NCBI Taxonomy" id="2995304"/>
    <lineage>
        <taxon>Bacteria</taxon>
        <taxon>Pseudomonadati</taxon>
        <taxon>Myxococcota</taxon>
        <taxon>Polyangia</taxon>
        <taxon>Nannocystales</taxon>
        <taxon>Nannocystaceae</taxon>
        <taxon>Nannocystis</taxon>
    </lineage>
</organism>
<feature type="compositionally biased region" description="Basic and acidic residues" evidence="1">
    <location>
        <begin position="296"/>
        <end position="308"/>
    </location>
</feature>
<evidence type="ECO:0000313" key="2">
    <source>
        <dbReference type="EMBL" id="WAS98339.1"/>
    </source>
</evidence>